<protein>
    <submittedName>
        <fullName evidence="1">Uncharacterized protein</fullName>
    </submittedName>
</protein>
<gene>
    <name evidence="1" type="ORF">S01H4_66160</name>
</gene>
<organism evidence="1">
    <name type="scientific">marine sediment metagenome</name>
    <dbReference type="NCBI Taxonomy" id="412755"/>
    <lineage>
        <taxon>unclassified sequences</taxon>
        <taxon>metagenomes</taxon>
        <taxon>ecological metagenomes</taxon>
    </lineage>
</organism>
<feature type="non-terminal residue" evidence="1">
    <location>
        <position position="85"/>
    </location>
</feature>
<comment type="caution">
    <text evidence="1">The sequence shown here is derived from an EMBL/GenBank/DDBJ whole genome shotgun (WGS) entry which is preliminary data.</text>
</comment>
<dbReference type="EMBL" id="BART01040814">
    <property type="protein sequence ID" value="GAH20890.1"/>
    <property type="molecule type" value="Genomic_DNA"/>
</dbReference>
<proteinExistence type="predicted"/>
<name>X1EKL0_9ZZZZ</name>
<dbReference type="AlphaFoldDB" id="X1EKL0"/>
<accession>X1EKL0</accession>
<feature type="non-terminal residue" evidence="1">
    <location>
        <position position="1"/>
    </location>
</feature>
<sequence length="85" mass="9321">DIRINPTSSAIVQIVRLSIKNCLMMPELEKPMAFKVPISLALPLTLTNIEERTIINPAPNALNKPISDMPFTVSMEDTVVSNCAV</sequence>
<reference evidence="1" key="1">
    <citation type="journal article" date="2014" name="Front. Microbiol.">
        <title>High frequency of phylogenetically diverse reductive dehalogenase-homologous genes in deep subseafloor sedimentary metagenomes.</title>
        <authorList>
            <person name="Kawai M."/>
            <person name="Futagami T."/>
            <person name="Toyoda A."/>
            <person name="Takaki Y."/>
            <person name="Nishi S."/>
            <person name="Hori S."/>
            <person name="Arai W."/>
            <person name="Tsubouchi T."/>
            <person name="Morono Y."/>
            <person name="Uchiyama I."/>
            <person name="Ito T."/>
            <person name="Fujiyama A."/>
            <person name="Inagaki F."/>
            <person name="Takami H."/>
        </authorList>
    </citation>
    <scope>NUCLEOTIDE SEQUENCE</scope>
    <source>
        <strain evidence="1">Expedition CK06-06</strain>
    </source>
</reference>
<evidence type="ECO:0000313" key="1">
    <source>
        <dbReference type="EMBL" id="GAH20890.1"/>
    </source>
</evidence>